<accession>A0ABN1P4B2</accession>
<keyword evidence="3" id="KW-1185">Reference proteome</keyword>
<comment type="caution">
    <text evidence="2">The sequence shown here is derived from an EMBL/GenBank/DDBJ whole genome shotgun (WGS) entry which is preliminary data.</text>
</comment>
<dbReference type="Proteomes" id="UP001501005">
    <property type="component" value="Unassembled WGS sequence"/>
</dbReference>
<feature type="region of interest" description="Disordered" evidence="1">
    <location>
        <begin position="45"/>
        <end position="64"/>
    </location>
</feature>
<evidence type="ECO:0000313" key="2">
    <source>
        <dbReference type="EMBL" id="GAA0922202.1"/>
    </source>
</evidence>
<protein>
    <submittedName>
        <fullName evidence="2">Uncharacterized protein</fullName>
    </submittedName>
</protein>
<organism evidence="2 3">
    <name type="scientific">Streptomyces thermoalcalitolerans</name>
    <dbReference type="NCBI Taxonomy" id="65605"/>
    <lineage>
        <taxon>Bacteria</taxon>
        <taxon>Bacillati</taxon>
        <taxon>Actinomycetota</taxon>
        <taxon>Actinomycetes</taxon>
        <taxon>Kitasatosporales</taxon>
        <taxon>Streptomycetaceae</taxon>
        <taxon>Streptomyces</taxon>
    </lineage>
</organism>
<proteinExistence type="predicted"/>
<evidence type="ECO:0000256" key="1">
    <source>
        <dbReference type="SAM" id="MobiDB-lite"/>
    </source>
</evidence>
<name>A0ABN1P4B2_9ACTN</name>
<evidence type="ECO:0000313" key="3">
    <source>
        <dbReference type="Proteomes" id="UP001501005"/>
    </source>
</evidence>
<sequence length="64" mass="7009">MNRTLTTVRTGMLPTGAAVHGWTPGDERVHAEAVRQMIAFTADDAVRDRRRMPTSSRERIGGGS</sequence>
<dbReference type="EMBL" id="BAAAHG010000038">
    <property type="protein sequence ID" value="GAA0922202.1"/>
    <property type="molecule type" value="Genomic_DNA"/>
</dbReference>
<gene>
    <name evidence="2" type="ORF">GCM10009549_41710</name>
</gene>
<reference evidence="2 3" key="1">
    <citation type="journal article" date="2019" name="Int. J. Syst. Evol. Microbiol.">
        <title>The Global Catalogue of Microorganisms (GCM) 10K type strain sequencing project: providing services to taxonomists for standard genome sequencing and annotation.</title>
        <authorList>
            <consortium name="The Broad Institute Genomics Platform"/>
            <consortium name="The Broad Institute Genome Sequencing Center for Infectious Disease"/>
            <person name="Wu L."/>
            <person name="Ma J."/>
        </authorList>
    </citation>
    <scope>NUCLEOTIDE SEQUENCE [LARGE SCALE GENOMIC DNA]</scope>
    <source>
        <strain evidence="2 3">JCM 10673</strain>
    </source>
</reference>